<feature type="region of interest" description="Disordered" evidence="1">
    <location>
        <begin position="1"/>
        <end position="23"/>
    </location>
</feature>
<sequence>MASPVTMTVHSSDASEPAESPGPVSSLHKLAYAISLKRNVSSPCFDCVDFEYAMEHTCERDSTGDKDAVSEASYEASLKRRDEIHRETEALESLRADIDFVDIAIMTEDIFSATQTRTSIHQGIETFEASLGSIFMDVDTAKMIRETHLARARESSDTIASLSEKIKAHGEIQSRCVNLADKIYTRKMNANKITAQHDQHRKELAG</sequence>
<evidence type="ECO:0000256" key="1">
    <source>
        <dbReference type="SAM" id="MobiDB-lite"/>
    </source>
</evidence>
<accession>A0A8K0RL27</accession>
<comment type="caution">
    <text evidence="2">The sequence shown here is derived from an EMBL/GenBank/DDBJ whole genome shotgun (WGS) entry which is preliminary data.</text>
</comment>
<evidence type="ECO:0000313" key="2">
    <source>
        <dbReference type="EMBL" id="KAH7232767.1"/>
    </source>
</evidence>
<organism evidence="2 3">
    <name type="scientific">Fusarium tricinctum</name>
    <dbReference type="NCBI Taxonomy" id="61284"/>
    <lineage>
        <taxon>Eukaryota</taxon>
        <taxon>Fungi</taxon>
        <taxon>Dikarya</taxon>
        <taxon>Ascomycota</taxon>
        <taxon>Pezizomycotina</taxon>
        <taxon>Sordariomycetes</taxon>
        <taxon>Hypocreomycetidae</taxon>
        <taxon>Hypocreales</taxon>
        <taxon>Nectriaceae</taxon>
        <taxon>Fusarium</taxon>
        <taxon>Fusarium tricinctum species complex</taxon>
    </lineage>
</organism>
<dbReference type="AlphaFoldDB" id="A0A8K0RL27"/>
<keyword evidence="3" id="KW-1185">Reference proteome</keyword>
<dbReference type="Proteomes" id="UP000813427">
    <property type="component" value="Unassembled WGS sequence"/>
</dbReference>
<protein>
    <submittedName>
        <fullName evidence="2">Uncharacterized protein</fullName>
    </submittedName>
</protein>
<feature type="compositionally biased region" description="Polar residues" evidence="1">
    <location>
        <begin position="1"/>
        <end position="14"/>
    </location>
</feature>
<proteinExistence type="predicted"/>
<evidence type="ECO:0000313" key="3">
    <source>
        <dbReference type="Proteomes" id="UP000813427"/>
    </source>
</evidence>
<gene>
    <name evidence="2" type="ORF">BKA59DRAFT_517212</name>
</gene>
<reference evidence="2" key="1">
    <citation type="journal article" date="2021" name="Nat. Commun.">
        <title>Genetic determinants of endophytism in the Arabidopsis root mycobiome.</title>
        <authorList>
            <person name="Mesny F."/>
            <person name="Miyauchi S."/>
            <person name="Thiergart T."/>
            <person name="Pickel B."/>
            <person name="Atanasova L."/>
            <person name="Karlsson M."/>
            <person name="Huettel B."/>
            <person name="Barry K.W."/>
            <person name="Haridas S."/>
            <person name="Chen C."/>
            <person name="Bauer D."/>
            <person name="Andreopoulos W."/>
            <person name="Pangilinan J."/>
            <person name="LaButti K."/>
            <person name="Riley R."/>
            <person name="Lipzen A."/>
            <person name="Clum A."/>
            <person name="Drula E."/>
            <person name="Henrissat B."/>
            <person name="Kohler A."/>
            <person name="Grigoriev I.V."/>
            <person name="Martin F.M."/>
            <person name="Hacquard S."/>
        </authorList>
    </citation>
    <scope>NUCLEOTIDE SEQUENCE</scope>
    <source>
        <strain evidence="2">MPI-SDFR-AT-0068</strain>
    </source>
</reference>
<name>A0A8K0RL27_9HYPO</name>
<dbReference type="EMBL" id="JAGPXF010000008">
    <property type="protein sequence ID" value="KAH7232767.1"/>
    <property type="molecule type" value="Genomic_DNA"/>
</dbReference>